<evidence type="ECO:0000313" key="2">
    <source>
        <dbReference type="Proteomes" id="UP000814128"/>
    </source>
</evidence>
<dbReference type="EMBL" id="MU273559">
    <property type="protein sequence ID" value="KAI0032034.1"/>
    <property type="molecule type" value="Genomic_DNA"/>
</dbReference>
<comment type="caution">
    <text evidence="1">The sequence shown here is derived from an EMBL/GenBank/DDBJ whole genome shotgun (WGS) entry which is preliminary data.</text>
</comment>
<protein>
    <submittedName>
        <fullName evidence="1">Uncharacterized protein</fullName>
    </submittedName>
</protein>
<proteinExistence type="predicted"/>
<accession>A0ACB8QJN9</accession>
<organism evidence="1 2">
    <name type="scientific">Vararia minispora EC-137</name>
    <dbReference type="NCBI Taxonomy" id="1314806"/>
    <lineage>
        <taxon>Eukaryota</taxon>
        <taxon>Fungi</taxon>
        <taxon>Dikarya</taxon>
        <taxon>Basidiomycota</taxon>
        <taxon>Agaricomycotina</taxon>
        <taxon>Agaricomycetes</taxon>
        <taxon>Russulales</taxon>
        <taxon>Lachnocladiaceae</taxon>
        <taxon>Vararia</taxon>
    </lineage>
</organism>
<sequence length="201" mass="22141">MRLYRPHTPSDAELAALALADESTYRFPSFSTNDAITLGLSLRKRFRASSRHQKHGRCLVLAIQTAAGAPLFACAVGDGTSGEDWAVLEGAIAVVRRTGHSSFYVEKGLIAGRAMREVEKEKEKRIYGGAFPIYLENAPCCPIAVVGCYSGSSDEDHRMVVTTVRDYIRKMHEDTAPALSDMPASPRPPRDSQVRRLWGCR</sequence>
<keyword evidence="2" id="KW-1185">Reference proteome</keyword>
<name>A0ACB8QJN9_9AGAM</name>
<dbReference type="Proteomes" id="UP000814128">
    <property type="component" value="Unassembled WGS sequence"/>
</dbReference>
<gene>
    <name evidence="1" type="ORF">K488DRAFT_50813</name>
</gene>
<evidence type="ECO:0000313" key="1">
    <source>
        <dbReference type="EMBL" id="KAI0032034.1"/>
    </source>
</evidence>
<reference evidence="1" key="2">
    <citation type="journal article" date="2022" name="New Phytol.">
        <title>Evolutionary transition to the ectomycorrhizal habit in the genomes of a hyperdiverse lineage of mushroom-forming fungi.</title>
        <authorList>
            <person name="Looney B."/>
            <person name="Miyauchi S."/>
            <person name="Morin E."/>
            <person name="Drula E."/>
            <person name="Courty P.E."/>
            <person name="Kohler A."/>
            <person name="Kuo A."/>
            <person name="LaButti K."/>
            <person name="Pangilinan J."/>
            <person name="Lipzen A."/>
            <person name="Riley R."/>
            <person name="Andreopoulos W."/>
            <person name="He G."/>
            <person name="Johnson J."/>
            <person name="Nolan M."/>
            <person name="Tritt A."/>
            <person name="Barry K.W."/>
            <person name="Grigoriev I.V."/>
            <person name="Nagy L.G."/>
            <person name="Hibbett D."/>
            <person name="Henrissat B."/>
            <person name="Matheny P.B."/>
            <person name="Labbe J."/>
            <person name="Martin F.M."/>
        </authorList>
    </citation>
    <scope>NUCLEOTIDE SEQUENCE</scope>
    <source>
        <strain evidence="1">EC-137</strain>
    </source>
</reference>
<reference evidence="1" key="1">
    <citation type="submission" date="2021-02" db="EMBL/GenBank/DDBJ databases">
        <authorList>
            <consortium name="DOE Joint Genome Institute"/>
            <person name="Ahrendt S."/>
            <person name="Looney B.P."/>
            <person name="Miyauchi S."/>
            <person name="Morin E."/>
            <person name="Drula E."/>
            <person name="Courty P.E."/>
            <person name="Chicoki N."/>
            <person name="Fauchery L."/>
            <person name="Kohler A."/>
            <person name="Kuo A."/>
            <person name="Labutti K."/>
            <person name="Pangilinan J."/>
            <person name="Lipzen A."/>
            <person name="Riley R."/>
            <person name="Andreopoulos W."/>
            <person name="He G."/>
            <person name="Johnson J."/>
            <person name="Barry K.W."/>
            <person name="Grigoriev I.V."/>
            <person name="Nagy L."/>
            <person name="Hibbett D."/>
            <person name="Henrissat B."/>
            <person name="Matheny P.B."/>
            <person name="Labbe J."/>
            <person name="Martin F."/>
        </authorList>
    </citation>
    <scope>NUCLEOTIDE SEQUENCE</scope>
    <source>
        <strain evidence="1">EC-137</strain>
    </source>
</reference>